<dbReference type="AlphaFoldDB" id="A0A5J5N7S5"/>
<dbReference type="EMBL" id="VCEB01000001">
    <property type="protein sequence ID" value="KAB0388242.1"/>
    <property type="molecule type" value="Genomic_DNA"/>
</dbReference>
<keyword evidence="3" id="KW-1185">Reference proteome</keyword>
<protein>
    <submittedName>
        <fullName evidence="2">Uncharacterized protein</fullName>
    </submittedName>
</protein>
<comment type="caution">
    <text evidence="2">The sequence shown here is derived from an EMBL/GenBank/DDBJ whole genome shotgun (WGS) entry which is preliminary data.</text>
</comment>
<sequence length="197" mass="21523">MFELWSSSIQATPPPPTSLIQAPKGCFLHQGHSHLRLEALHQDGHQQVEEHIVAEGHEGHEVEGGPGGSGSHAVVEDDVPVLLGEDLPHGCGPRVGRAHLKMKMKSISSMQKVATLSMVFMSTTSWRRSAGMKRTSFSTRSSRKVRSTDSPPRRAQRRPASAASPGQTCWNVKKLAKNSTFINRRSCMASTPFLHGK</sequence>
<name>A0A5J5N7S5_MUNRE</name>
<organism evidence="2 3">
    <name type="scientific">Muntiacus reevesi</name>
    <name type="common">Reeves' muntjac</name>
    <name type="synonym">Cervus reevesi</name>
    <dbReference type="NCBI Taxonomy" id="9886"/>
    <lineage>
        <taxon>Eukaryota</taxon>
        <taxon>Metazoa</taxon>
        <taxon>Chordata</taxon>
        <taxon>Craniata</taxon>
        <taxon>Vertebrata</taxon>
        <taxon>Euteleostomi</taxon>
        <taxon>Mammalia</taxon>
        <taxon>Eutheria</taxon>
        <taxon>Laurasiatheria</taxon>
        <taxon>Artiodactyla</taxon>
        <taxon>Ruminantia</taxon>
        <taxon>Pecora</taxon>
        <taxon>Cervidae</taxon>
        <taxon>Muntiacinae</taxon>
        <taxon>Muntiacus</taxon>
    </lineage>
</organism>
<evidence type="ECO:0000313" key="3">
    <source>
        <dbReference type="Proteomes" id="UP000326062"/>
    </source>
</evidence>
<dbReference type="Proteomes" id="UP000326062">
    <property type="component" value="Chromosome 1"/>
</dbReference>
<accession>A0A5J5N7S5</accession>
<gene>
    <name evidence="2" type="ORF">FD755_003198</name>
</gene>
<evidence type="ECO:0000256" key="1">
    <source>
        <dbReference type="SAM" id="MobiDB-lite"/>
    </source>
</evidence>
<proteinExistence type="predicted"/>
<feature type="region of interest" description="Disordered" evidence="1">
    <location>
        <begin position="130"/>
        <end position="168"/>
    </location>
</feature>
<reference evidence="2 3" key="1">
    <citation type="submission" date="2019-06" db="EMBL/GenBank/DDBJ databases">
        <title>Discovery of a novel chromosome fission-fusion reversal in muntjac.</title>
        <authorList>
            <person name="Mudd A.B."/>
            <person name="Bredeson J.V."/>
            <person name="Baum R."/>
            <person name="Hockemeyer D."/>
            <person name="Rokhsar D.S."/>
        </authorList>
    </citation>
    <scope>NUCLEOTIDE SEQUENCE [LARGE SCALE GENOMIC DNA]</scope>
    <source>
        <strain evidence="2">UCam_UCB_Mr</strain>
        <tissue evidence="2">Fibroblast cell line</tissue>
    </source>
</reference>
<evidence type="ECO:0000313" key="2">
    <source>
        <dbReference type="EMBL" id="KAB0388242.1"/>
    </source>
</evidence>